<feature type="signal peptide" evidence="1">
    <location>
        <begin position="1"/>
        <end position="16"/>
    </location>
</feature>
<sequence length="109" mass="13233">MNIFKCLIISFVIVVAKRTYNSPNEYWVYWKNIKCECSDYCVKKYLYNMSCWINGKLYYKYGTIYREVMQFPKFNVCEVKKIFNSNPMLKLAYDIVMEYVPDIIKDCPY</sequence>
<comment type="caution">
    <text evidence="2">The sequence shown here is derived from an EMBL/GenBank/DDBJ whole genome shotgun (WGS) entry which is preliminary data.</text>
</comment>
<dbReference type="AlphaFoldDB" id="A0A9J6BFL1"/>
<dbReference type="EMBL" id="JADBJN010000004">
    <property type="protein sequence ID" value="KAG5668681.1"/>
    <property type="molecule type" value="Genomic_DNA"/>
</dbReference>
<protein>
    <submittedName>
        <fullName evidence="2">Uncharacterized protein</fullName>
    </submittedName>
</protein>
<proteinExistence type="predicted"/>
<reference evidence="2" key="1">
    <citation type="submission" date="2021-03" db="EMBL/GenBank/DDBJ databases">
        <title>Chromosome level genome of the anhydrobiotic midge Polypedilum vanderplanki.</title>
        <authorList>
            <person name="Yoshida Y."/>
            <person name="Kikawada T."/>
            <person name="Gusev O."/>
        </authorList>
    </citation>
    <scope>NUCLEOTIDE SEQUENCE</scope>
    <source>
        <strain evidence="2">NIAS01</strain>
        <tissue evidence="2">Whole body or cell culture</tissue>
    </source>
</reference>
<evidence type="ECO:0000313" key="2">
    <source>
        <dbReference type="EMBL" id="KAG5668681.1"/>
    </source>
</evidence>
<gene>
    <name evidence="2" type="ORF">PVAND_016610</name>
</gene>
<name>A0A9J6BFL1_POLVA</name>
<dbReference type="Proteomes" id="UP001107558">
    <property type="component" value="Chromosome 4"/>
</dbReference>
<feature type="chain" id="PRO_5039903110" evidence="1">
    <location>
        <begin position="17"/>
        <end position="109"/>
    </location>
</feature>
<accession>A0A9J6BFL1</accession>
<organism evidence="2 3">
    <name type="scientific">Polypedilum vanderplanki</name>
    <name type="common">Sleeping chironomid midge</name>
    <dbReference type="NCBI Taxonomy" id="319348"/>
    <lineage>
        <taxon>Eukaryota</taxon>
        <taxon>Metazoa</taxon>
        <taxon>Ecdysozoa</taxon>
        <taxon>Arthropoda</taxon>
        <taxon>Hexapoda</taxon>
        <taxon>Insecta</taxon>
        <taxon>Pterygota</taxon>
        <taxon>Neoptera</taxon>
        <taxon>Endopterygota</taxon>
        <taxon>Diptera</taxon>
        <taxon>Nematocera</taxon>
        <taxon>Chironomoidea</taxon>
        <taxon>Chironomidae</taxon>
        <taxon>Chironominae</taxon>
        <taxon>Polypedilum</taxon>
        <taxon>Polypedilum</taxon>
    </lineage>
</organism>
<keyword evidence="1" id="KW-0732">Signal</keyword>
<evidence type="ECO:0000256" key="1">
    <source>
        <dbReference type="SAM" id="SignalP"/>
    </source>
</evidence>
<keyword evidence="3" id="KW-1185">Reference proteome</keyword>
<evidence type="ECO:0000313" key="3">
    <source>
        <dbReference type="Proteomes" id="UP001107558"/>
    </source>
</evidence>